<dbReference type="InterPro" id="IPR001296">
    <property type="entry name" value="Glyco_trans_1"/>
</dbReference>
<dbReference type="PANTHER" id="PTHR45825">
    <property type="entry name" value="GRANULE-BOUND STARCH SYNTHASE 1, CHLOROPLASTIC/AMYLOPLASTIC"/>
    <property type="match status" value="1"/>
</dbReference>
<dbReference type="CDD" id="cd03791">
    <property type="entry name" value="GT5_Glycogen_synthase_DULL1-like"/>
    <property type="match status" value="1"/>
</dbReference>
<dbReference type="EC" id="2.4.1.21" evidence="7"/>
<dbReference type="Pfam" id="PF00534">
    <property type="entry name" value="Glycos_transf_1"/>
    <property type="match status" value="1"/>
</dbReference>
<comment type="similarity">
    <text evidence="3 7">Belongs to the glycosyltransferase 1 family. Bacterial/plant glycogen synthase subfamily.</text>
</comment>
<evidence type="ECO:0000256" key="7">
    <source>
        <dbReference type="HAMAP-Rule" id="MF_00484"/>
    </source>
</evidence>
<gene>
    <name evidence="7 10" type="primary">glgA</name>
    <name evidence="10" type="ORF">BWX89_00821</name>
</gene>
<evidence type="ECO:0000256" key="2">
    <source>
        <dbReference type="ARBA" id="ARBA00002764"/>
    </source>
</evidence>
<accession>A0A1V6CA03</accession>
<dbReference type="NCBIfam" id="NF001899">
    <property type="entry name" value="PRK00654.1-2"/>
    <property type="match status" value="1"/>
</dbReference>
<sequence>MKNIALVSCECFPLVKVGGLADVVGSLLTKLPRYVNVKLFLPAFSQITSKYDYETLGTFDVFFSNSRVEKASLLKLKNTFNNVYLIENQAYFNRSQLYGESGLDYPDNLERFSFFSKAVLEACKVFNIDVDVFHCNDWQTALVPLYLKVFYGQLQSSTVFTIHNLAYQGIFPGNFFWKLGLGGEFFSMQQLEFYGNINIMKAGIIHSNKINTVSPTYAREILTPEFGCKLDGLLKTREKDISGILNGIDYSIWNPRFDGLIFKKYHSRKTKVINKKYLQSVFSLPEDNVAVFGFVGRLVEQKGIDIIIDTIERMLNRKFQVVFLGTGELRYEDGVVALTKKYPDRINARIGFDEKLAHQIYAGSDFFLMPSRFEPCGLGQMIALKYGTIPVVRKTGGLADTVMPVDTTKNSGWGFVFENPLPVELESSMRDAIDLYSDEKLMDDIFKRAVSLDFSWNKSILEYVSLYEKAMGKI</sequence>
<evidence type="ECO:0000256" key="4">
    <source>
        <dbReference type="ARBA" id="ARBA00022676"/>
    </source>
</evidence>
<keyword evidence="4 7" id="KW-0328">Glycosyltransferase</keyword>
<evidence type="ECO:0000256" key="5">
    <source>
        <dbReference type="ARBA" id="ARBA00022679"/>
    </source>
</evidence>
<reference evidence="10" key="1">
    <citation type="submission" date="2017-02" db="EMBL/GenBank/DDBJ databases">
        <title>Delving into the versatile metabolic prowess of the omnipresent phylum Bacteroidetes.</title>
        <authorList>
            <person name="Nobu M.K."/>
            <person name="Mei R."/>
            <person name="Narihiro T."/>
            <person name="Kuroda K."/>
            <person name="Liu W.-T."/>
        </authorList>
    </citation>
    <scope>NUCLEOTIDE SEQUENCE</scope>
    <source>
        <strain evidence="10">ADurb.Bin131</strain>
    </source>
</reference>
<evidence type="ECO:0000256" key="6">
    <source>
        <dbReference type="ARBA" id="ARBA00023056"/>
    </source>
</evidence>
<evidence type="ECO:0000256" key="1">
    <source>
        <dbReference type="ARBA" id="ARBA00001478"/>
    </source>
</evidence>
<evidence type="ECO:0000259" key="8">
    <source>
        <dbReference type="Pfam" id="PF00534"/>
    </source>
</evidence>
<feature type="domain" description="Glycosyl transferase family 1" evidence="8">
    <location>
        <begin position="287"/>
        <end position="435"/>
    </location>
</feature>
<dbReference type="HAMAP" id="MF_00484">
    <property type="entry name" value="Glycogen_synth"/>
    <property type="match status" value="1"/>
</dbReference>
<comment type="function">
    <text evidence="2 7">Synthesizes alpha-1,4-glucan chains using ADP-glucose.</text>
</comment>
<keyword evidence="6 7" id="KW-0320">Glycogen biosynthesis</keyword>
<protein>
    <recommendedName>
        <fullName evidence="7">Glycogen synthase</fullName>
        <ecNumber evidence="7">2.4.1.21</ecNumber>
    </recommendedName>
    <alternativeName>
        <fullName evidence="7">Starch [bacterial glycogen] synthase</fullName>
    </alternativeName>
</protein>
<feature type="domain" description="Starch synthase catalytic" evidence="9">
    <location>
        <begin position="3"/>
        <end position="235"/>
    </location>
</feature>
<evidence type="ECO:0000313" key="10">
    <source>
        <dbReference type="EMBL" id="OQB73722.1"/>
    </source>
</evidence>
<dbReference type="EMBL" id="MWDQ01000067">
    <property type="protein sequence ID" value="OQB73722.1"/>
    <property type="molecule type" value="Genomic_DNA"/>
</dbReference>
<dbReference type="InterPro" id="IPR011835">
    <property type="entry name" value="GS/SS"/>
</dbReference>
<dbReference type="Pfam" id="PF08323">
    <property type="entry name" value="Glyco_transf_5"/>
    <property type="match status" value="1"/>
</dbReference>
<feature type="binding site" evidence="7">
    <location>
        <position position="16"/>
    </location>
    <ligand>
        <name>ADP-alpha-D-glucose</name>
        <dbReference type="ChEBI" id="CHEBI:57498"/>
    </ligand>
</feature>
<dbReference type="InterPro" id="IPR013534">
    <property type="entry name" value="Starch_synth_cat_dom"/>
</dbReference>
<name>A0A1V6CA03_UNCT6</name>
<dbReference type="GO" id="GO:0004373">
    <property type="term" value="F:alpha-1,4-glucan glucosyltransferase (UDP-glucose donor) activity"/>
    <property type="evidence" value="ECO:0007669"/>
    <property type="project" value="InterPro"/>
</dbReference>
<dbReference type="UniPathway" id="UPA00164"/>
<dbReference type="Proteomes" id="UP000485562">
    <property type="component" value="Unassembled WGS sequence"/>
</dbReference>
<dbReference type="SUPFAM" id="SSF53756">
    <property type="entry name" value="UDP-Glycosyltransferase/glycogen phosphorylase"/>
    <property type="match status" value="1"/>
</dbReference>
<keyword evidence="5 7" id="KW-0808">Transferase</keyword>
<evidence type="ECO:0000259" key="9">
    <source>
        <dbReference type="Pfam" id="PF08323"/>
    </source>
</evidence>
<proteinExistence type="inferred from homology"/>
<dbReference type="GO" id="GO:0005978">
    <property type="term" value="P:glycogen biosynthetic process"/>
    <property type="evidence" value="ECO:0007669"/>
    <property type="project" value="UniProtKB-UniRule"/>
</dbReference>
<dbReference type="GO" id="GO:0009011">
    <property type="term" value="F:alpha-1,4-glucan glucosyltransferase (ADP-glucose donor) activity"/>
    <property type="evidence" value="ECO:0007669"/>
    <property type="project" value="UniProtKB-UniRule"/>
</dbReference>
<dbReference type="NCBIfam" id="TIGR02095">
    <property type="entry name" value="glgA"/>
    <property type="match status" value="1"/>
</dbReference>
<dbReference type="PANTHER" id="PTHR45825:SF11">
    <property type="entry name" value="ALPHA AMYLASE DOMAIN-CONTAINING PROTEIN"/>
    <property type="match status" value="1"/>
</dbReference>
<comment type="caution">
    <text evidence="10">The sequence shown here is derived from an EMBL/GenBank/DDBJ whole genome shotgun (WGS) entry which is preliminary data.</text>
</comment>
<organism evidence="10">
    <name type="scientific">candidate division TA06 bacterium ADurb.Bin131</name>
    <dbReference type="NCBI Taxonomy" id="1852827"/>
    <lineage>
        <taxon>Bacteria</taxon>
        <taxon>Bacteria division TA06</taxon>
    </lineage>
</organism>
<comment type="catalytic activity">
    <reaction evidence="1 7">
        <text>[(1-&gt;4)-alpha-D-glucosyl](n) + ADP-alpha-D-glucose = [(1-&gt;4)-alpha-D-glucosyl](n+1) + ADP + H(+)</text>
        <dbReference type="Rhea" id="RHEA:18189"/>
        <dbReference type="Rhea" id="RHEA-COMP:9584"/>
        <dbReference type="Rhea" id="RHEA-COMP:9587"/>
        <dbReference type="ChEBI" id="CHEBI:15378"/>
        <dbReference type="ChEBI" id="CHEBI:15444"/>
        <dbReference type="ChEBI" id="CHEBI:57498"/>
        <dbReference type="ChEBI" id="CHEBI:456216"/>
        <dbReference type="EC" id="2.4.1.21"/>
    </reaction>
</comment>
<dbReference type="AlphaFoldDB" id="A0A1V6CA03"/>
<dbReference type="Gene3D" id="3.40.50.2000">
    <property type="entry name" value="Glycogen Phosphorylase B"/>
    <property type="match status" value="2"/>
</dbReference>
<comment type="pathway">
    <text evidence="7">Glycan biosynthesis; glycogen biosynthesis.</text>
</comment>
<evidence type="ECO:0000256" key="3">
    <source>
        <dbReference type="ARBA" id="ARBA00010281"/>
    </source>
</evidence>